<accession>A0A3M7M7V8</accession>
<reference evidence="2 3" key="1">
    <citation type="journal article" date="2014" name="PLoS ONE">
        <title>De novo Genome Assembly of the Fungal Plant Pathogen Pyrenophora semeniperda.</title>
        <authorList>
            <person name="Soliai M.M."/>
            <person name="Meyer S.E."/>
            <person name="Udall J.A."/>
            <person name="Elzinga D.E."/>
            <person name="Hermansen R.A."/>
            <person name="Bodily P.M."/>
            <person name="Hart A.A."/>
            <person name="Coleman C.E."/>
        </authorList>
    </citation>
    <scope>NUCLEOTIDE SEQUENCE [LARGE SCALE GENOMIC DNA]</scope>
    <source>
        <strain evidence="2 3">CCB06</strain>
        <tissue evidence="2">Mycelium</tissue>
    </source>
</reference>
<name>A0A3M7M7V8_9PLEO</name>
<gene>
    <name evidence="2" type="ORF">GMOD_00000555</name>
</gene>
<dbReference type="AlphaFoldDB" id="A0A3M7M7V8"/>
<dbReference type="Proteomes" id="UP000265663">
    <property type="component" value="Unassembled WGS sequence"/>
</dbReference>
<proteinExistence type="predicted"/>
<dbReference type="EMBL" id="KE747824">
    <property type="protein sequence ID" value="RMZ70464.1"/>
    <property type="molecule type" value="Genomic_DNA"/>
</dbReference>
<organism evidence="2 3">
    <name type="scientific">Pyrenophora seminiperda CCB06</name>
    <dbReference type="NCBI Taxonomy" id="1302712"/>
    <lineage>
        <taxon>Eukaryota</taxon>
        <taxon>Fungi</taxon>
        <taxon>Dikarya</taxon>
        <taxon>Ascomycota</taxon>
        <taxon>Pezizomycotina</taxon>
        <taxon>Dothideomycetes</taxon>
        <taxon>Pleosporomycetidae</taxon>
        <taxon>Pleosporales</taxon>
        <taxon>Pleosporineae</taxon>
        <taxon>Pleosporaceae</taxon>
        <taxon>Pyrenophora</taxon>
    </lineage>
</organism>
<evidence type="ECO:0000313" key="2">
    <source>
        <dbReference type="EMBL" id="RMZ70464.1"/>
    </source>
</evidence>
<evidence type="ECO:0000313" key="3">
    <source>
        <dbReference type="Proteomes" id="UP000265663"/>
    </source>
</evidence>
<keyword evidence="3" id="KW-1185">Reference proteome</keyword>
<feature type="region of interest" description="Disordered" evidence="1">
    <location>
        <begin position="1"/>
        <end position="49"/>
    </location>
</feature>
<feature type="compositionally biased region" description="Low complexity" evidence="1">
    <location>
        <begin position="8"/>
        <end position="44"/>
    </location>
</feature>
<dbReference type="OrthoDB" id="3695665at2759"/>
<evidence type="ECO:0000256" key="1">
    <source>
        <dbReference type="SAM" id="MobiDB-lite"/>
    </source>
</evidence>
<sequence length="105" mass="10917">MSSPQKHTNTPATSTSTPTSTSISVPSATTTTTTTATATAANPAKQKTGYVQTARGIQFIDEGEKDASGNVILASKEPCEDCGGKVVWATVGEWFMVCQMCGEPQ</sequence>
<protein>
    <submittedName>
        <fullName evidence="2">Uncharacterized protein</fullName>
    </submittedName>
</protein>